<dbReference type="GO" id="GO:0046872">
    <property type="term" value="F:metal ion binding"/>
    <property type="evidence" value="ECO:0007669"/>
    <property type="project" value="UniProtKB-KW"/>
</dbReference>
<feature type="domain" description="DDE Tnp4" evidence="3">
    <location>
        <begin position="27"/>
        <end position="85"/>
    </location>
</feature>
<evidence type="ECO:0000313" key="4">
    <source>
        <dbReference type="EMBL" id="KAJ8929404.1"/>
    </source>
</evidence>
<organism evidence="4 5">
    <name type="scientific">Rhamnusium bicolor</name>
    <dbReference type="NCBI Taxonomy" id="1586634"/>
    <lineage>
        <taxon>Eukaryota</taxon>
        <taxon>Metazoa</taxon>
        <taxon>Ecdysozoa</taxon>
        <taxon>Arthropoda</taxon>
        <taxon>Hexapoda</taxon>
        <taxon>Insecta</taxon>
        <taxon>Pterygota</taxon>
        <taxon>Neoptera</taxon>
        <taxon>Endopterygota</taxon>
        <taxon>Coleoptera</taxon>
        <taxon>Polyphaga</taxon>
        <taxon>Cucujiformia</taxon>
        <taxon>Chrysomeloidea</taxon>
        <taxon>Cerambycidae</taxon>
        <taxon>Lepturinae</taxon>
        <taxon>Rhagiini</taxon>
        <taxon>Rhamnusium</taxon>
    </lineage>
</organism>
<name>A0AAV8WSK3_9CUCU</name>
<keyword evidence="2" id="KW-0479">Metal-binding</keyword>
<evidence type="ECO:0000256" key="2">
    <source>
        <dbReference type="ARBA" id="ARBA00022723"/>
    </source>
</evidence>
<proteinExistence type="predicted"/>
<evidence type="ECO:0000256" key="1">
    <source>
        <dbReference type="ARBA" id="ARBA00001968"/>
    </source>
</evidence>
<dbReference type="AlphaFoldDB" id="A0AAV8WSK3"/>
<evidence type="ECO:0000259" key="3">
    <source>
        <dbReference type="Pfam" id="PF13359"/>
    </source>
</evidence>
<dbReference type="InterPro" id="IPR027806">
    <property type="entry name" value="HARBI1_dom"/>
</dbReference>
<reference evidence="4" key="1">
    <citation type="journal article" date="2023" name="Insect Mol. Biol.">
        <title>Genome sequencing provides insights into the evolution of gene families encoding plant cell wall-degrading enzymes in longhorned beetles.</title>
        <authorList>
            <person name="Shin N.R."/>
            <person name="Okamura Y."/>
            <person name="Kirsch R."/>
            <person name="Pauchet Y."/>
        </authorList>
    </citation>
    <scope>NUCLEOTIDE SEQUENCE</scope>
    <source>
        <strain evidence="4">RBIC_L_NR</strain>
    </source>
</reference>
<dbReference type="Pfam" id="PF13359">
    <property type="entry name" value="DDE_Tnp_4"/>
    <property type="match status" value="1"/>
</dbReference>
<accession>A0AAV8WSK3</accession>
<dbReference type="Proteomes" id="UP001162156">
    <property type="component" value="Unassembled WGS sequence"/>
</dbReference>
<comment type="caution">
    <text evidence="4">The sequence shown here is derived from an EMBL/GenBank/DDBJ whole genome shotgun (WGS) entry which is preliminary data.</text>
</comment>
<dbReference type="EMBL" id="JANEYF010005023">
    <property type="protein sequence ID" value="KAJ8929404.1"/>
    <property type="molecule type" value="Genomic_DNA"/>
</dbReference>
<evidence type="ECO:0000313" key="5">
    <source>
        <dbReference type="Proteomes" id="UP001162156"/>
    </source>
</evidence>
<keyword evidence="5" id="KW-1185">Reference proteome</keyword>
<protein>
    <recommendedName>
        <fullName evidence="3">DDE Tnp4 domain-containing protein</fullName>
    </recommendedName>
</protein>
<comment type="cofactor">
    <cofactor evidence="1">
        <name>a divalent metal cation</name>
        <dbReference type="ChEBI" id="CHEBI:60240"/>
    </cofactor>
</comment>
<gene>
    <name evidence="4" type="ORF">NQ314_017912</name>
</gene>
<sequence length="91" mass="10534">MYLPSTPASWMEISTRFQDIWHCVGAIDGKHVVLQAPIKSGTEFFNYKSQFSIVLFALVDEDYNFLFADVGCQGKISDEEIFKKYWTLQKN</sequence>